<sequence>MPRRTSVGAADFLGEESPQVLALPPPRPSGHRAPYIDPHQPLPGGSPTPEKPRRGRPRRDDPRYLARIAQVEQRGRYDRYLDALIALGGDKIGALAEVFRIDPAEASIRYEELHATVLAGAGGSLTAEVLERQDLGKEARVRLLRKHAYGLHEGASLKALEMASEMDADKGVGSSYERYLELVMDEG</sequence>
<dbReference type="AlphaFoldDB" id="E6QP95"/>
<gene>
    <name evidence="2" type="ORF">CARN6_2612</name>
</gene>
<protein>
    <submittedName>
        <fullName evidence="2">Uncharacterized protein</fullName>
    </submittedName>
</protein>
<evidence type="ECO:0000256" key="1">
    <source>
        <dbReference type="SAM" id="MobiDB-lite"/>
    </source>
</evidence>
<proteinExistence type="predicted"/>
<organism evidence="2">
    <name type="scientific">mine drainage metagenome</name>
    <dbReference type="NCBI Taxonomy" id="410659"/>
    <lineage>
        <taxon>unclassified sequences</taxon>
        <taxon>metagenomes</taxon>
        <taxon>ecological metagenomes</taxon>
    </lineage>
</organism>
<comment type="caution">
    <text evidence="2">The sequence shown here is derived from an EMBL/GenBank/DDBJ whole genome shotgun (WGS) entry which is preliminary data.</text>
</comment>
<dbReference type="EMBL" id="CABQ01000312">
    <property type="protein sequence ID" value="CBI09066.1"/>
    <property type="molecule type" value="Genomic_DNA"/>
</dbReference>
<evidence type="ECO:0000313" key="2">
    <source>
        <dbReference type="EMBL" id="CBI09066.1"/>
    </source>
</evidence>
<feature type="region of interest" description="Disordered" evidence="1">
    <location>
        <begin position="1"/>
        <end position="62"/>
    </location>
</feature>
<name>E6QP95_9ZZZZ</name>
<reference evidence="2" key="1">
    <citation type="submission" date="2009-10" db="EMBL/GenBank/DDBJ databases">
        <title>Diversity of trophic interactions inside an arsenic-rich microbial ecosystem.</title>
        <authorList>
            <person name="Bertin P.N."/>
            <person name="Heinrich-Salmeron A."/>
            <person name="Pelletier E."/>
            <person name="Goulhen-Chollet F."/>
            <person name="Arsene-Ploetze F."/>
            <person name="Gallien S."/>
            <person name="Calteau A."/>
            <person name="Vallenet D."/>
            <person name="Casiot C."/>
            <person name="Chane-Woon-Ming B."/>
            <person name="Giloteaux L."/>
            <person name="Barakat M."/>
            <person name="Bonnefoy V."/>
            <person name="Bruneel O."/>
            <person name="Chandler M."/>
            <person name="Cleiss J."/>
            <person name="Duran R."/>
            <person name="Elbaz-Poulichet F."/>
            <person name="Fonknechten N."/>
            <person name="Lauga B."/>
            <person name="Mornico D."/>
            <person name="Ortet P."/>
            <person name="Schaeffer C."/>
            <person name="Siguier P."/>
            <person name="Alexander Thil Smith A."/>
            <person name="Van Dorsselaer A."/>
            <person name="Weissenbach J."/>
            <person name="Medigue C."/>
            <person name="Le Paslier D."/>
        </authorList>
    </citation>
    <scope>NUCLEOTIDE SEQUENCE</scope>
</reference>
<accession>E6QP95</accession>